<dbReference type="InParanoid" id="B9T5P0"/>
<gene>
    <name evidence="1" type="ORF">RCOM_0831290</name>
</gene>
<dbReference type="Proteomes" id="UP000008311">
    <property type="component" value="Unassembled WGS sequence"/>
</dbReference>
<organism evidence="1 2">
    <name type="scientific">Ricinus communis</name>
    <name type="common">Castor bean</name>
    <dbReference type="NCBI Taxonomy" id="3988"/>
    <lineage>
        <taxon>Eukaryota</taxon>
        <taxon>Viridiplantae</taxon>
        <taxon>Streptophyta</taxon>
        <taxon>Embryophyta</taxon>
        <taxon>Tracheophyta</taxon>
        <taxon>Spermatophyta</taxon>
        <taxon>Magnoliopsida</taxon>
        <taxon>eudicotyledons</taxon>
        <taxon>Gunneridae</taxon>
        <taxon>Pentapetalae</taxon>
        <taxon>rosids</taxon>
        <taxon>fabids</taxon>
        <taxon>Malpighiales</taxon>
        <taxon>Euphorbiaceae</taxon>
        <taxon>Acalyphoideae</taxon>
        <taxon>Acalypheae</taxon>
        <taxon>Ricinus</taxon>
    </lineage>
</organism>
<sequence length="74" mass="8605">MSWPRRNAESAVLMSISGFYRWRTDMPLTDYLDSKVKTRLDGYKNLILSREKVVLGFAYTSCVDLKIMADVPFH</sequence>
<evidence type="ECO:0000313" key="1">
    <source>
        <dbReference type="EMBL" id="EEF28816.1"/>
    </source>
</evidence>
<protein>
    <submittedName>
        <fullName evidence="1">Uncharacterized protein</fullName>
    </submittedName>
</protein>
<name>B9T5P0_RICCO</name>
<evidence type="ECO:0000313" key="2">
    <source>
        <dbReference type="Proteomes" id="UP000008311"/>
    </source>
</evidence>
<accession>B9T5P0</accession>
<keyword evidence="2" id="KW-1185">Reference proteome</keyword>
<proteinExistence type="predicted"/>
<dbReference type="EMBL" id="EQ974543">
    <property type="protein sequence ID" value="EEF28816.1"/>
    <property type="molecule type" value="Genomic_DNA"/>
</dbReference>
<reference evidence="2" key="1">
    <citation type="journal article" date="2010" name="Nat. Biotechnol.">
        <title>Draft genome sequence of the oilseed species Ricinus communis.</title>
        <authorList>
            <person name="Chan A.P."/>
            <person name="Crabtree J."/>
            <person name="Zhao Q."/>
            <person name="Lorenzi H."/>
            <person name="Orvis J."/>
            <person name="Puiu D."/>
            <person name="Melake-Berhan A."/>
            <person name="Jones K.M."/>
            <person name="Redman J."/>
            <person name="Chen G."/>
            <person name="Cahoon E.B."/>
            <person name="Gedil M."/>
            <person name="Stanke M."/>
            <person name="Haas B.J."/>
            <person name="Wortman J.R."/>
            <person name="Fraser-Liggett C.M."/>
            <person name="Ravel J."/>
            <person name="Rabinowicz P.D."/>
        </authorList>
    </citation>
    <scope>NUCLEOTIDE SEQUENCE [LARGE SCALE GENOMIC DNA]</scope>
    <source>
        <strain evidence="2">cv. Hale</strain>
    </source>
</reference>
<dbReference type="AlphaFoldDB" id="B9T5P0"/>